<dbReference type="PANTHER" id="PTHR42663">
    <property type="entry name" value="HYDROLASE C777.06C-RELATED-RELATED"/>
    <property type="match status" value="1"/>
</dbReference>
<name>A0AB73C346_9FUSO</name>
<evidence type="ECO:0000259" key="1">
    <source>
        <dbReference type="Pfam" id="PF12706"/>
    </source>
</evidence>
<dbReference type="RefSeq" id="WP_035906479.1">
    <property type="nucleotide sequence ID" value="NZ_JAAH01000059.1"/>
</dbReference>
<protein>
    <submittedName>
        <fullName evidence="2">Coenzyme PQQ biosynthesis protein B</fullName>
    </submittedName>
</protein>
<feature type="domain" description="Metallo-beta-lactamase" evidence="1">
    <location>
        <begin position="51"/>
        <end position="253"/>
    </location>
</feature>
<proteinExistence type="predicted"/>
<accession>A0AB73C346</accession>
<dbReference type="EMBL" id="JAAH01000059">
    <property type="protein sequence ID" value="KDE72328.1"/>
    <property type="molecule type" value="Genomic_DNA"/>
</dbReference>
<reference evidence="2 3" key="1">
    <citation type="submission" date="2014-01" db="EMBL/GenBank/DDBJ databases">
        <title>Comparative genomics of Fusobacterium necrophorum wild isolates.</title>
        <authorList>
            <person name="Kittichotirat W."/>
            <person name="Bumgarner R.E."/>
            <person name="Lawrence P."/>
        </authorList>
    </citation>
    <scope>NUCLEOTIDE SEQUENCE [LARGE SCALE GENOMIC DNA]</scope>
    <source>
        <strain evidence="2 3">DJ-2</strain>
    </source>
</reference>
<comment type="caution">
    <text evidence="2">The sequence shown here is derived from an EMBL/GenBank/DDBJ whole genome shotgun (WGS) entry which is preliminary data.</text>
</comment>
<organism evidence="2 3">
    <name type="scientific">Fusobacterium necrophorum DJ-2</name>
    <dbReference type="NCBI Taxonomy" id="1441737"/>
    <lineage>
        <taxon>Bacteria</taxon>
        <taxon>Fusobacteriati</taxon>
        <taxon>Fusobacteriota</taxon>
        <taxon>Fusobacteriia</taxon>
        <taxon>Fusobacteriales</taxon>
        <taxon>Fusobacteriaceae</taxon>
        <taxon>Fusobacterium</taxon>
    </lineage>
</organism>
<sequence length="285" mass="32647">MNIVVEFLGIAQDAGIPQIGCTCKICSEINAGKRKAESPVALGITNKKTGRKFIIEATPDFSKQYNRFLNIEEKEQLSGIILTHAHIGHYTGLMFLGREALNTKKLKVFSSDKMEDFLKENAPWNQLIKLENIDIVNLIANKKIEIDEGLFITAIEVKHRNEYADTYGFLIEGDEKIFFLPDIDSWNGFENELETLIKECKKVILDATFFIKEEIGNIRGRNINEIPHPTVLETISFVEARKLEPNKIIFTHFNHTNLLLHDDKKRKEVLKRGFLISEEGMKIEI</sequence>
<evidence type="ECO:0000313" key="2">
    <source>
        <dbReference type="EMBL" id="KDE72328.1"/>
    </source>
</evidence>
<dbReference type="Pfam" id="PF12706">
    <property type="entry name" value="Lactamase_B_2"/>
    <property type="match status" value="1"/>
</dbReference>
<dbReference type="AlphaFoldDB" id="A0AB73C346"/>
<dbReference type="InterPro" id="IPR036866">
    <property type="entry name" value="RibonucZ/Hydroxyglut_hydro"/>
</dbReference>
<dbReference type="SUPFAM" id="SSF56281">
    <property type="entry name" value="Metallo-hydrolase/oxidoreductase"/>
    <property type="match status" value="1"/>
</dbReference>
<dbReference type="PANTHER" id="PTHR42663:SF6">
    <property type="entry name" value="HYDROLASE C777.06C-RELATED"/>
    <property type="match status" value="1"/>
</dbReference>
<dbReference type="Proteomes" id="UP000027058">
    <property type="component" value="Unassembled WGS sequence"/>
</dbReference>
<gene>
    <name evidence="2" type="ORF">FUSO8_05495</name>
</gene>
<dbReference type="Gene3D" id="3.60.15.10">
    <property type="entry name" value="Ribonuclease Z/Hydroxyacylglutathione hydrolase-like"/>
    <property type="match status" value="1"/>
</dbReference>
<evidence type="ECO:0000313" key="3">
    <source>
        <dbReference type="Proteomes" id="UP000027058"/>
    </source>
</evidence>
<dbReference type="InterPro" id="IPR001279">
    <property type="entry name" value="Metallo-B-lactamas"/>
</dbReference>